<evidence type="ECO:0000313" key="3">
    <source>
        <dbReference type="Proteomes" id="UP000695022"/>
    </source>
</evidence>
<keyword evidence="1" id="KW-0175">Coiled coil</keyword>
<dbReference type="RefSeq" id="XP_014668851.1">
    <property type="nucleotide sequence ID" value="XM_014813365.1"/>
</dbReference>
<protein>
    <submittedName>
        <fullName evidence="4">Ribonuclease Y-like</fullName>
    </submittedName>
</protein>
<organism evidence="3 4">
    <name type="scientific">Priapulus caudatus</name>
    <name type="common">Priapulid worm</name>
    <dbReference type="NCBI Taxonomy" id="37621"/>
    <lineage>
        <taxon>Eukaryota</taxon>
        <taxon>Metazoa</taxon>
        <taxon>Ecdysozoa</taxon>
        <taxon>Scalidophora</taxon>
        <taxon>Priapulida</taxon>
        <taxon>Priapulimorpha</taxon>
        <taxon>Priapulimorphida</taxon>
        <taxon>Priapulidae</taxon>
        <taxon>Priapulus</taxon>
    </lineage>
</organism>
<proteinExistence type="predicted"/>
<dbReference type="GeneID" id="106810092"/>
<keyword evidence="3" id="KW-1185">Reference proteome</keyword>
<dbReference type="Proteomes" id="UP000695022">
    <property type="component" value="Unplaced"/>
</dbReference>
<evidence type="ECO:0000259" key="2">
    <source>
        <dbReference type="Pfam" id="PF18360"/>
    </source>
</evidence>
<gene>
    <name evidence="4" type="primary">LOC106810092</name>
</gene>
<feature type="domain" description="Heterogeneous nuclear ribonucleoprotein Q acidic" evidence="2">
    <location>
        <begin position="3"/>
        <end position="47"/>
    </location>
</feature>
<reference evidence="4" key="1">
    <citation type="submission" date="2025-08" db="UniProtKB">
        <authorList>
            <consortium name="RefSeq"/>
        </authorList>
    </citation>
    <scope>IDENTIFICATION</scope>
</reference>
<sequence length="183" mass="21190">MTSGELEDRAVDDLKEFPVEGACTVLKQFRETNLEHVTNKSAYLCGMLNVRTRNCQKEDQVSQAKGPDEAKLKTVLEDKEQLLREEVERVRGEAERRHAQDQEEMRALRREMLEMTKQTNKKSHEARVTAEKKDEAIANLKSMLIRAEEAADKLTTQLASLRETHRREAETTAKTRLYNEFLQ</sequence>
<name>A0ABM1E9I0_PRICU</name>
<accession>A0ABM1E9I0</accession>
<dbReference type="InterPro" id="IPR041337">
    <property type="entry name" value="hnRNP_Q_AcD"/>
</dbReference>
<feature type="coiled-coil region" evidence="1">
    <location>
        <begin position="73"/>
        <end position="164"/>
    </location>
</feature>
<evidence type="ECO:0000256" key="1">
    <source>
        <dbReference type="SAM" id="Coils"/>
    </source>
</evidence>
<evidence type="ECO:0000313" key="4">
    <source>
        <dbReference type="RefSeq" id="XP_014668851.1"/>
    </source>
</evidence>
<dbReference type="Pfam" id="PF18360">
    <property type="entry name" value="hnRNP_Q_AcD"/>
    <property type="match status" value="1"/>
</dbReference>